<keyword evidence="3" id="KW-1185">Reference proteome</keyword>
<dbReference type="InterPro" id="IPR016186">
    <property type="entry name" value="C-type_lectin-like/link_sf"/>
</dbReference>
<feature type="domain" description="C-type lectin" evidence="1">
    <location>
        <begin position="108"/>
        <end position="224"/>
    </location>
</feature>
<dbReference type="Gene3D" id="3.10.100.10">
    <property type="entry name" value="Mannose-Binding Protein A, subunit A"/>
    <property type="match status" value="1"/>
</dbReference>
<dbReference type="PROSITE" id="PS51257">
    <property type="entry name" value="PROKAR_LIPOPROTEIN"/>
    <property type="match status" value="1"/>
</dbReference>
<evidence type="ECO:0000313" key="2">
    <source>
        <dbReference type="EMBL" id="KAK6192624.1"/>
    </source>
</evidence>
<dbReference type="InterPro" id="IPR001304">
    <property type="entry name" value="C-type_lectin-like"/>
</dbReference>
<protein>
    <recommendedName>
        <fullName evidence="1">C-type lectin domain-containing protein</fullName>
    </recommendedName>
</protein>
<dbReference type="CDD" id="cd00037">
    <property type="entry name" value="CLECT"/>
    <property type="match status" value="1"/>
</dbReference>
<sequence length="228" mass="25692">MKLLQYILGITFGIFLTIACEQVFYRKYDLQESVTSFNSIEINDASRITCARFCLSTEGCTYFYWHSDSCYILNAATPGNSSVNISHIFVNDELKDRCNLDGYMTILGGALCVKIYNTKKNWTGANDTCQQDGGQLLVMGTNVFYIKLYALETIKLAIPYTEYWIGGNDLTTEGEFTWIDGTGVITEGWKPGQPNGNEVANCLQFHDLKFNDNACDVARRFLCEISLK</sequence>
<name>A0AAN8KI39_PATCE</name>
<dbReference type="InterPro" id="IPR016187">
    <property type="entry name" value="CTDL_fold"/>
</dbReference>
<dbReference type="Proteomes" id="UP001347796">
    <property type="component" value="Unassembled WGS sequence"/>
</dbReference>
<accession>A0AAN8KI39</accession>
<dbReference type="EMBL" id="JAZGQO010000002">
    <property type="protein sequence ID" value="KAK6192624.1"/>
    <property type="molecule type" value="Genomic_DNA"/>
</dbReference>
<dbReference type="PANTHER" id="PTHR22801">
    <property type="entry name" value="LITHOSTATHINE"/>
    <property type="match status" value="1"/>
</dbReference>
<evidence type="ECO:0000313" key="3">
    <source>
        <dbReference type="Proteomes" id="UP001347796"/>
    </source>
</evidence>
<dbReference type="Pfam" id="PF00059">
    <property type="entry name" value="Lectin_C"/>
    <property type="match status" value="1"/>
</dbReference>
<evidence type="ECO:0000259" key="1">
    <source>
        <dbReference type="PROSITE" id="PS50041"/>
    </source>
</evidence>
<reference evidence="2 3" key="1">
    <citation type="submission" date="2024-01" db="EMBL/GenBank/DDBJ databases">
        <title>The genome of the rayed Mediterranean limpet Patella caerulea (Linnaeus, 1758).</title>
        <authorList>
            <person name="Anh-Thu Weber A."/>
            <person name="Halstead-Nussloch G."/>
        </authorList>
    </citation>
    <scope>NUCLEOTIDE SEQUENCE [LARGE SCALE GENOMIC DNA]</scope>
    <source>
        <strain evidence="2">AATW-2023a</strain>
        <tissue evidence="2">Whole specimen</tissue>
    </source>
</reference>
<gene>
    <name evidence="2" type="ORF">SNE40_004066</name>
</gene>
<comment type="caution">
    <text evidence="2">The sequence shown here is derived from an EMBL/GenBank/DDBJ whole genome shotgun (WGS) entry which is preliminary data.</text>
</comment>
<dbReference type="AlphaFoldDB" id="A0AAN8KI39"/>
<dbReference type="SUPFAM" id="SSF56436">
    <property type="entry name" value="C-type lectin-like"/>
    <property type="match status" value="1"/>
</dbReference>
<dbReference type="PANTHER" id="PTHR22801:SF63">
    <property type="entry name" value="C-TYPE LECTIN DOMAIN-CONTAINING PROTEIN"/>
    <property type="match status" value="1"/>
</dbReference>
<dbReference type="SMART" id="SM00034">
    <property type="entry name" value="CLECT"/>
    <property type="match status" value="1"/>
</dbReference>
<dbReference type="InterPro" id="IPR050801">
    <property type="entry name" value="Ca-Dep_Lectins_ImmuneDev"/>
</dbReference>
<organism evidence="2 3">
    <name type="scientific">Patella caerulea</name>
    <name type="common">Rayed Mediterranean limpet</name>
    <dbReference type="NCBI Taxonomy" id="87958"/>
    <lineage>
        <taxon>Eukaryota</taxon>
        <taxon>Metazoa</taxon>
        <taxon>Spiralia</taxon>
        <taxon>Lophotrochozoa</taxon>
        <taxon>Mollusca</taxon>
        <taxon>Gastropoda</taxon>
        <taxon>Patellogastropoda</taxon>
        <taxon>Patelloidea</taxon>
        <taxon>Patellidae</taxon>
        <taxon>Patella</taxon>
    </lineage>
</organism>
<dbReference type="PROSITE" id="PS50041">
    <property type="entry name" value="C_TYPE_LECTIN_2"/>
    <property type="match status" value="1"/>
</dbReference>
<proteinExistence type="predicted"/>